<reference evidence="2 3" key="1">
    <citation type="submission" date="2016-10" db="EMBL/GenBank/DDBJ databases">
        <authorList>
            <person name="de Groot N.N."/>
        </authorList>
    </citation>
    <scope>NUCLEOTIDE SEQUENCE [LARGE SCALE GENOMIC DNA]</scope>
    <source>
        <strain evidence="2 3">DSM 27842</strain>
    </source>
</reference>
<name>A0A1H8WAY3_9RHOB</name>
<proteinExistence type="predicted"/>
<gene>
    <name evidence="2" type="ORF">SAMN04490248_15211</name>
</gene>
<dbReference type="STRING" id="569882.SAMN04490248_15211"/>
<sequence length="240" mass="25345">MTDTIAPTPNNALNQNVLAFTAGSKAAATNAMPRDDAKSTNGMPAGYATDENGIYELRDNKEGDALSTRICSPLIVKGRCRNTVGHGWGRVLTVQDPDGMWHELVLSEQQLNKSANVALAPLFNVGFELAPVEKAAKSVMKLLNIWRPEDQYLRFDRLGWTDNKHDAFVLGCGHVIGNALVATDLPLFSGPLVSRACSPFVCHHSAARAMGAGAEPSGSSSGCAHCVLSKGLAAANSSGV</sequence>
<evidence type="ECO:0000259" key="1">
    <source>
        <dbReference type="Pfam" id="PF06048"/>
    </source>
</evidence>
<keyword evidence="3" id="KW-1185">Reference proteome</keyword>
<evidence type="ECO:0000313" key="2">
    <source>
        <dbReference type="EMBL" id="SEP24814.1"/>
    </source>
</evidence>
<organism evidence="2 3">
    <name type="scientific">Salinihabitans flavidus</name>
    <dbReference type="NCBI Taxonomy" id="569882"/>
    <lineage>
        <taxon>Bacteria</taxon>
        <taxon>Pseudomonadati</taxon>
        <taxon>Pseudomonadota</taxon>
        <taxon>Alphaproteobacteria</taxon>
        <taxon>Rhodobacterales</taxon>
        <taxon>Roseobacteraceae</taxon>
        <taxon>Salinihabitans</taxon>
    </lineage>
</organism>
<evidence type="ECO:0000313" key="3">
    <source>
        <dbReference type="Proteomes" id="UP000198893"/>
    </source>
</evidence>
<feature type="domain" description="DUF927" evidence="1">
    <location>
        <begin position="48"/>
        <end position="171"/>
    </location>
</feature>
<accession>A0A1H8WAY3</accession>
<dbReference type="Pfam" id="PF06048">
    <property type="entry name" value="DUF927"/>
    <property type="match status" value="1"/>
</dbReference>
<dbReference type="InterPro" id="IPR009270">
    <property type="entry name" value="DUF927"/>
</dbReference>
<dbReference type="EMBL" id="FODS01000052">
    <property type="protein sequence ID" value="SEP24814.1"/>
    <property type="molecule type" value="Genomic_DNA"/>
</dbReference>
<dbReference type="Proteomes" id="UP000198893">
    <property type="component" value="Unassembled WGS sequence"/>
</dbReference>
<dbReference type="AlphaFoldDB" id="A0A1H8WAY3"/>
<dbReference type="OrthoDB" id="784829at2"/>
<protein>
    <recommendedName>
        <fullName evidence="1">DUF927 domain-containing protein</fullName>
    </recommendedName>
</protein>